<feature type="region of interest" description="Disordered" evidence="1">
    <location>
        <begin position="204"/>
        <end position="234"/>
    </location>
</feature>
<feature type="region of interest" description="Disordered" evidence="1">
    <location>
        <begin position="112"/>
        <end position="161"/>
    </location>
</feature>
<organism evidence="2 3">
    <name type="scientific">Symbiodinium pilosum</name>
    <name type="common">Dinoflagellate</name>
    <dbReference type="NCBI Taxonomy" id="2952"/>
    <lineage>
        <taxon>Eukaryota</taxon>
        <taxon>Sar</taxon>
        <taxon>Alveolata</taxon>
        <taxon>Dinophyceae</taxon>
        <taxon>Suessiales</taxon>
        <taxon>Symbiodiniaceae</taxon>
        <taxon>Symbiodinium</taxon>
    </lineage>
</organism>
<dbReference type="AlphaFoldDB" id="A0A812YAX3"/>
<gene>
    <name evidence="2" type="ORF">SPIL2461_LOCUS22344</name>
</gene>
<dbReference type="Proteomes" id="UP000649617">
    <property type="component" value="Unassembled WGS sequence"/>
</dbReference>
<feature type="compositionally biased region" description="Basic and acidic residues" evidence="1">
    <location>
        <begin position="1"/>
        <end position="27"/>
    </location>
</feature>
<name>A0A812YAX3_SYMPI</name>
<feature type="compositionally biased region" description="Basic and acidic residues" evidence="1">
    <location>
        <begin position="125"/>
        <end position="136"/>
    </location>
</feature>
<proteinExistence type="predicted"/>
<protein>
    <submittedName>
        <fullName evidence="2">Uncharacterized protein</fullName>
    </submittedName>
</protein>
<evidence type="ECO:0000256" key="1">
    <source>
        <dbReference type="SAM" id="MobiDB-lite"/>
    </source>
</evidence>
<sequence>PSRRGGNSERHSAVARMRERRAARDAEETSQLPNPLSARTPRRDNSELPAMSSLASAKHGGFRGDAETRPPSMGEDRARADRGACTRGNFAQTVRADRRFMDMPVDDAFRSSTCLMHSGGPRVRGPAEARAARDRPSTSTSSPRNLNPDHDELPQGAQSADFRTLQSMIAKGIVESESGASKMEVTLRATDDDEQELRRHREALRRQRAEQEEAKHREREQARAKRQREWDERQRKIKAEVDREEREMLLSREADNVNLKSCQRELKAASRIQAVVRGRRSRAGQHVESPAVRPVLHAEPFIVRAVDLE</sequence>
<feature type="compositionally biased region" description="Basic and acidic residues" evidence="1">
    <location>
        <begin position="62"/>
        <end position="84"/>
    </location>
</feature>
<comment type="caution">
    <text evidence="2">The sequence shown here is derived from an EMBL/GenBank/DDBJ whole genome shotgun (WGS) entry which is preliminary data.</text>
</comment>
<dbReference type="EMBL" id="CAJNIZ010047192">
    <property type="protein sequence ID" value="CAE7763834.1"/>
    <property type="molecule type" value="Genomic_DNA"/>
</dbReference>
<evidence type="ECO:0000313" key="3">
    <source>
        <dbReference type="Proteomes" id="UP000649617"/>
    </source>
</evidence>
<accession>A0A812YAX3</accession>
<keyword evidence="3" id="KW-1185">Reference proteome</keyword>
<reference evidence="2" key="1">
    <citation type="submission" date="2021-02" db="EMBL/GenBank/DDBJ databases">
        <authorList>
            <person name="Dougan E. K."/>
            <person name="Rhodes N."/>
            <person name="Thang M."/>
            <person name="Chan C."/>
        </authorList>
    </citation>
    <scope>NUCLEOTIDE SEQUENCE</scope>
</reference>
<feature type="non-terminal residue" evidence="2">
    <location>
        <position position="1"/>
    </location>
</feature>
<dbReference type="PROSITE" id="PS50096">
    <property type="entry name" value="IQ"/>
    <property type="match status" value="1"/>
</dbReference>
<feature type="region of interest" description="Disordered" evidence="1">
    <location>
        <begin position="1"/>
        <end position="98"/>
    </location>
</feature>
<dbReference type="OrthoDB" id="270584at2759"/>
<evidence type="ECO:0000313" key="2">
    <source>
        <dbReference type="EMBL" id="CAE7763834.1"/>
    </source>
</evidence>